<dbReference type="AlphaFoldDB" id="A0AAE4HSS8"/>
<protein>
    <submittedName>
        <fullName evidence="1">Uncharacterized protein</fullName>
    </submittedName>
</protein>
<reference evidence="1" key="1">
    <citation type="submission" date="2023-03" db="EMBL/GenBank/DDBJ databases">
        <authorList>
            <person name="Shen W."/>
            <person name="Cai J."/>
        </authorList>
    </citation>
    <scope>NUCLEOTIDE SEQUENCE</scope>
    <source>
        <strain evidence="1">K69-2</strain>
    </source>
</reference>
<organism evidence="1 2">
    <name type="scientific">Enterococcus gallinarum</name>
    <dbReference type="NCBI Taxonomy" id="1353"/>
    <lineage>
        <taxon>Bacteria</taxon>
        <taxon>Bacillati</taxon>
        <taxon>Bacillota</taxon>
        <taxon>Bacilli</taxon>
        <taxon>Lactobacillales</taxon>
        <taxon>Enterococcaceae</taxon>
        <taxon>Enterococcus</taxon>
    </lineage>
</organism>
<comment type="caution">
    <text evidence="1">The sequence shown here is derived from an EMBL/GenBank/DDBJ whole genome shotgun (WGS) entry which is preliminary data.</text>
</comment>
<evidence type="ECO:0000313" key="1">
    <source>
        <dbReference type="EMBL" id="MDT2691471.1"/>
    </source>
</evidence>
<sequence>MENSSHKTSEALRQAVKRYEQKNAKAKQYRNKKSATKSFILNLATEEDLQLVEEWLKERENQGNHES</sequence>
<dbReference type="Proteomes" id="UP001183682">
    <property type="component" value="Unassembled WGS sequence"/>
</dbReference>
<accession>A0AAE4HSS8</accession>
<proteinExistence type="predicted"/>
<dbReference type="RefSeq" id="WP_074536851.1">
    <property type="nucleotide sequence ID" value="NZ_JARPZN010000015.1"/>
</dbReference>
<gene>
    <name evidence="1" type="ORF">P7E30_14940</name>
</gene>
<evidence type="ECO:0000313" key="2">
    <source>
        <dbReference type="Proteomes" id="UP001183682"/>
    </source>
</evidence>
<dbReference type="EMBL" id="JARPZN010000015">
    <property type="protein sequence ID" value="MDT2691471.1"/>
    <property type="molecule type" value="Genomic_DNA"/>
</dbReference>
<name>A0AAE4HSS8_ENTGA</name>